<dbReference type="Gene3D" id="2.40.33.10">
    <property type="entry name" value="PK beta-barrel domain-like"/>
    <property type="match status" value="1"/>
</dbReference>
<evidence type="ECO:0000259" key="15">
    <source>
        <dbReference type="Pfam" id="PF00224"/>
    </source>
</evidence>
<comment type="similarity">
    <text evidence="3 14">Belongs to the pyruvate kinase family.</text>
</comment>
<evidence type="ECO:0000313" key="17">
    <source>
        <dbReference type="EMBL" id="GGA96973.1"/>
    </source>
</evidence>
<dbReference type="Pfam" id="PF02887">
    <property type="entry name" value="PK_C"/>
    <property type="match status" value="1"/>
</dbReference>
<keyword evidence="8 14" id="KW-0418">Kinase</keyword>
<evidence type="ECO:0000256" key="9">
    <source>
        <dbReference type="ARBA" id="ARBA00022840"/>
    </source>
</evidence>
<feature type="domain" description="Pyruvate kinase barrel" evidence="15">
    <location>
        <begin position="1"/>
        <end position="325"/>
    </location>
</feature>
<dbReference type="InterPro" id="IPR001697">
    <property type="entry name" value="Pyr_Knase"/>
</dbReference>
<evidence type="ECO:0000256" key="5">
    <source>
        <dbReference type="ARBA" id="ARBA00022679"/>
    </source>
</evidence>
<evidence type="ECO:0000256" key="2">
    <source>
        <dbReference type="ARBA" id="ARBA00004997"/>
    </source>
</evidence>
<proteinExistence type="inferred from homology"/>
<dbReference type="InterPro" id="IPR036918">
    <property type="entry name" value="Pyrv_Knase_C_sf"/>
</dbReference>
<comment type="caution">
    <text evidence="17">The sequence shown here is derived from an EMBL/GenBank/DDBJ whole genome shotgun (WGS) entry which is preliminary data.</text>
</comment>
<dbReference type="InterPro" id="IPR040442">
    <property type="entry name" value="Pyrv_kinase-like_dom_sf"/>
</dbReference>
<dbReference type="Gene3D" id="3.40.1380.20">
    <property type="entry name" value="Pyruvate kinase, C-terminal domain"/>
    <property type="match status" value="1"/>
</dbReference>
<dbReference type="CDD" id="cd00288">
    <property type="entry name" value="Pyruvate_Kinase"/>
    <property type="match status" value="1"/>
</dbReference>
<comment type="pathway">
    <text evidence="2 14">Carbohydrate degradation; glycolysis; pyruvate from D-glyceraldehyde 3-phosphate: step 5/5.</text>
</comment>
<evidence type="ECO:0000256" key="13">
    <source>
        <dbReference type="NCBIfam" id="TIGR01064"/>
    </source>
</evidence>
<keyword evidence="5 14" id="KW-0808">Transferase</keyword>
<dbReference type="InterPro" id="IPR011037">
    <property type="entry name" value="Pyrv_Knase-like_insert_dom_sf"/>
</dbReference>
<dbReference type="SUPFAM" id="SSF51621">
    <property type="entry name" value="Phosphoenolpyruvate/pyruvate domain"/>
    <property type="match status" value="1"/>
</dbReference>
<dbReference type="Gene3D" id="3.20.20.60">
    <property type="entry name" value="Phosphoenolpyruvate-binding domains"/>
    <property type="match status" value="1"/>
</dbReference>
<comment type="catalytic activity">
    <reaction evidence="14">
        <text>pyruvate + ATP = phosphoenolpyruvate + ADP + H(+)</text>
        <dbReference type="Rhea" id="RHEA:18157"/>
        <dbReference type="ChEBI" id="CHEBI:15361"/>
        <dbReference type="ChEBI" id="CHEBI:15378"/>
        <dbReference type="ChEBI" id="CHEBI:30616"/>
        <dbReference type="ChEBI" id="CHEBI:58702"/>
        <dbReference type="ChEBI" id="CHEBI:456216"/>
        <dbReference type="EC" id="2.7.1.40"/>
    </reaction>
</comment>
<keyword evidence="7" id="KW-0547">Nucleotide-binding</keyword>
<evidence type="ECO:0000259" key="16">
    <source>
        <dbReference type="Pfam" id="PF02887"/>
    </source>
</evidence>
<dbReference type="RefSeq" id="WP_055732749.1">
    <property type="nucleotide sequence ID" value="NZ_BMDY01000003.1"/>
</dbReference>
<dbReference type="NCBIfam" id="NF006664">
    <property type="entry name" value="PRK09206.1"/>
    <property type="match status" value="1"/>
</dbReference>
<evidence type="ECO:0000256" key="10">
    <source>
        <dbReference type="ARBA" id="ARBA00022842"/>
    </source>
</evidence>
<dbReference type="NCBIfam" id="NF004491">
    <property type="entry name" value="PRK05826.1"/>
    <property type="match status" value="1"/>
</dbReference>
<evidence type="ECO:0000256" key="6">
    <source>
        <dbReference type="ARBA" id="ARBA00022723"/>
    </source>
</evidence>
<dbReference type="NCBIfam" id="TIGR01064">
    <property type="entry name" value="pyruv_kin"/>
    <property type="match status" value="1"/>
</dbReference>
<keyword evidence="10 14" id="KW-0460">Magnesium</keyword>
<keyword evidence="6" id="KW-0479">Metal-binding</keyword>
<dbReference type="InterPro" id="IPR015795">
    <property type="entry name" value="Pyrv_Knase_C"/>
</dbReference>
<keyword evidence="12 17" id="KW-0670">Pyruvate</keyword>
<dbReference type="InterPro" id="IPR015813">
    <property type="entry name" value="Pyrv/PenolPyrv_kinase-like_dom"/>
</dbReference>
<reference evidence="18" key="1">
    <citation type="journal article" date="2019" name="Int. J. Syst. Evol. Microbiol.">
        <title>The Global Catalogue of Microorganisms (GCM) 10K type strain sequencing project: providing services to taxonomists for standard genome sequencing and annotation.</title>
        <authorList>
            <consortium name="The Broad Institute Genomics Platform"/>
            <consortium name="The Broad Institute Genome Sequencing Center for Infectious Disease"/>
            <person name="Wu L."/>
            <person name="Ma J."/>
        </authorList>
    </citation>
    <scope>NUCLEOTIDE SEQUENCE [LARGE SCALE GENOMIC DNA]</scope>
    <source>
        <strain evidence="18">CGMCC 1.10131</strain>
    </source>
</reference>
<dbReference type="InterPro" id="IPR015793">
    <property type="entry name" value="Pyrv_Knase_brl"/>
</dbReference>
<keyword evidence="11 14" id="KW-0324">Glycolysis</keyword>
<keyword evidence="18" id="KW-1185">Reference proteome</keyword>
<name>A0ABQ1HY30_9ALTE</name>
<dbReference type="EMBL" id="BMDY01000003">
    <property type="protein sequence ID" value="GGA96973.1"/>
    <property type="molecule type" value="Genomic_DNA"/>
</dbReference>
<dbReference type="NCBIfam" id="NF004978">
    <property type="entry name" value="PRK06354.1"/>
    <property type="match status" value="1"/>
</dbReference>
<keyword evidence="9" id="KW-0067">ATP-binding</keyword>
<dbReference type="Proteomes" id="UP000651977">
    <property type="component" value="Unassembled WGS sequence"/>
</dbReference>
<evidence type="ECO:0000256" key="4">
    <source>
        <dbReference type="ARBA" id="ARBA00012142"/>
    </source>
</evidence>
<dbReference type="InterPro" id="IPR015806">
    <property type="entry name" value="Pyrv_Knase_insert_dom_sf"/>
</dbReference>
<dbReference type="SUPFAM" id="SSF52935">
    <property type="entry name" value="PK C-terminal domain-like"/>
    <property type="match status" value="1"/>
</dbReference>
<dbReference type="EC" id="2.7.1.40" evidence="4 13"/>
<evidence type="ECO:0000256" key="7">
    <source>
        <dbReference type="ARBA" id="ARBA00022741"/>
    </source>
</evidence>
<dbReference type="SUPFAM" id="SSF50800">
    <property type="entry name" value="PK beta-barrel domain-like"/>
    <property type="match status" value="1"/>
</dbReference>
<gene>
    <name evidence="17" type="primary">pyk-3</name>
    <name evidence="17" type="ORF">GCM10007414_07480</name>
</gene>
<organism evidence="17 18">
    <name type="scientific">Agarivorans gilvus</name>
    <dbReference type="NCBI Taxonomy" id="680279"/>
    <lineage>
        <taxon>Bacteria</taxon>
        <taxon>Pseudomonadati</taxon>
        <taxon>Pseudomonadota</taxon>
        <taxon>Gammaproteobacteria</taxon>
        <taxon>Alteromonadales</taxon>
        <taxon>Alteromonadaceae</taxon>
        <taxon>Agarivorans</taxon>
    </lineage>
</organism>
<dbReference type="InterPro" id="IPR018209">
    <property type="entry name" value="Pyrv_Knase_AS"/>
</dbReference>
<evidence type="ECO:0000256" key="12">
    <source>
        <dbReference type="ARBA" id="ARBA00023317"/>
    </source>
</evidence>
<evidence type="ECO:0000256" key="11">
    <source>
        <dbReference type="ARBA" id="ARBA00023152"/>
    </source>
</evidence>
<feature type="domain" description="Pyruvate kinase C-terminal" evidence="16">
    <location>
        <begin position="356"/>
        <end position="468"/>
    </location>
</feature>
<dbReference type="PROSITE" id="PS00110">
    <property type="entry name" value="PYRUVATE_KINASE"/>
    <property type="match status" value="1"/>
</dbReference>
<evidence type="ECO:0000256" key="14">
    <source>
        <dbReference type="RuleBase" id="RU000504"/>
    </source>
</evidence>
<evidence type="ECO:0000313" key="18">
    <source>
        <dbReference type="Proteomes" id="UP000651977"/>
    </source>
</evidence>
<dbReference type="PANTHER" id="PTHR11817">
    <property type="entry name" value="PYRUVATE KINASE"/>
    <property type="match status" value="1"/>
</dbReference>
<evidence type="ECO:0000256" key="3">
    <source>
        <dbReference type="ARBA" id="ARBA00008663"/>
    </source>
</evidence>
<sequence>MKKTKIVCTIGPKTESVEMLTKLVESGMNVMRLNFSHGDFAEHGARIANLREVIKNTGKSAAVLLDTKGPEIRTIKLAGGEDVSLVAGQEFTFTTDQTVIGDATRVAVTYPGFAADLKVGNMILVDDGLIEMEVIAVSDDEVKCTVLNNGDLGENKGVNLPGVIVQLPALSAKDKGDLVFGCEQGVDFIAASFIRKKEDVLEIRQLLKENGGEKIQIISKIENQEGVDNFDEILEVSDGIMVARGDLGVEIPVEEVIFAQKMMIEKCNRARKLVITATQMLDSMIKNPRPTRAEAGDVANAILDGTDAVMLSGESAKGKYPIEAVSIMATICERTDAVMPSNLDPARDSGKLRITEAVCKGAVETSEKLSAPLIVVATEGGKSAKSVRKYFPQANILAITTNTKTAAQLCLSKGVVPHVVDAIESTDSFYALGKELAIESGLANKGDIVVMVSGALVPSGTTNTSSVHVL</sequence>
<protein>
    <recommendedName>
        <fullName evidence="4 13">Pyruvate kinase</fullName>
        <ecNumber evidence="4 13">2.7.1.40</ecNumber>
    </recommendedName>
</protein>
<dbReference type="GO" id="GO:0016301">
    <property type="term" value="F:kinase activity"/>
    <property type="evidence" value="ECO:0007669"/>
    <property type="project" value="UniProtKB-KW"/>
</dbReference>
<accession>A0ABQ1HY30</accession>
<comment type="cofactor">
    <cofactor evidence="1">
        <name>K(+)</name>
        <dbReference type="ChEBI" id="CHEBI:29103"/>
    </cofactor>
</comment>
<dbReference type="PRINTS" id="PR01050">
    <property type="entry name" value="PYRUVTKNASE"/>
</dbReference>
<evidence type="ECO:0000256" key="1">
    <source>
        <dbReference type="ARBA" id="ARBA00001958"/>
    </source>
</evidence>
<evidence type="ECO:0000256" key="8">
    <source>
        <dbReference type="ARBA" id="ARBA00022777"/>
    </source>
</evidence>
<dbReference type="Pfam" id="PF00224">
    <property type="entry name" value="PK"/>
    <property type="match status" value="1"/>
</dbReference>